<dbReference type="InterPro" id="IPR024936">
    <property type="entry name" value="Cyclophilin-type_PPIase"/>
</dbReference>
<feature type="domain" description="PPIase cyclophilin-type" evidence="6">
    <location>
        <begin position="16"/>
        <end position="199"/>
    </location>
</feature>
<sequence>MTYSCQTNAQTYTIATSLGNIQIQLYDQTPLHKANFETLVEKQAYDSVLFHRIIEGFMIQTGDLSTKPGASRTASADGKLIPAEFVKEYIHKKGALAAARTGDQVNPEKKSSPTQFYIVQGRTFADNELQQMEEFGKKTWTPEQKEIYKTIGGTPFLDQDYTVFGEVVVGLDVVDKIAALPTGRGDYPLSDIRILSITKD</sequence>
<evidence type="ECO:0000256" key="1">
    <source>
        <dbReference type="ARBA" id="ARBA00002388"/>
    </source>
</evidence>
<gene>
    <name evidence="7" type="ORF">EZS26_001849</name>
</gene>
<keyword evidence="3 5" id="KW-0697">Rotamase</keyword>
<dbReference type="InterPro" id="IPR044666">
    <property type="entry name" value="Cyclophilin_A-like"/>
</dbReference>
<dbReference type="PROSITE" id="PS50072">
    <property type="entry name" value="CSA_PPIASE_2"/>
    <property type="match status" value="1"/>
</dbReference>
<dbReference type="EMBL" id="SNRX01000011">
    <property type="protein sequence ID" value="KAA6302033.1"/>
    <property type="molecule type" value="Genomic_DNA"/>
</dbReference>
<comment type="function">
    <text evidence="1 5">PPIases accelerate the folding of proteins. It catalyzes the cis-trans isomerization of proline imidic peptide bonds in oligopeptides.</text>
</comment>
<comment type="similarity">
    <text evidence="2 5">Belongs to the cyclophilin-type PPIase family.</text>
</comment>
<dbReference type="PROSITE" id="PS00170">
    <property type="entry name" value="CSA_PPIASE_1"/>
    <property type="match status" value="1"/>
</dbReference>
<evidence type="ECO:0000256" key="2">
    <source>
        <dbReference type="ARBA" id="ARBA00007365"/>
    </source>
</evidence>
<comment type="catalytic activity">
    <reaction evidence="5">
        <text>[protein]-peptidylproline (omega=180) = [protein]-peptidylproline (omega=0)</text>
        <dbReference type="Rhea" id="RHEA:16237"/>
        <dbReference type="Rhea" id="RHEA-COMP:10747"/>
        <dbReference type="Rhea" id="RHEA-COMP:10748"/>
        <dbReference type="ChEBI" id="CHEBI:83833"/>
        <dbReference type="ChEBI" id="CHEBI:83834"/>
        <dbReference type="EC" id="5.2.1.8"/>
    </reaction>
</comment>
<dbReference type="PANTHER" id="PTHR45625">
    <property type="entry name" value="PEPTIDYL-PROLYL CIS-TRANS ISOMERASE-RELATED"/>
    <property type="match status" value="1"/>
</dbReference>
<dbReference type="PRINTS" id="PR00153">
    <property type="entry name" value="CSAPPISMRASE"/>
</dbReference>
<keyword evidence="4 5" id="KW-0413">Isomerase</keyword>
<organism evidence="7 8">
    <name type="scientific">Candidatus Ordinivivax streblomastigis</name>
    <dbReference type="NCBI Taxonomy" id="2540710"/>
    <lineage>
        <taxon>Bacteria</taxon>
        <taxon>Pseudomonadati</taxon>
        <taxon>Bacteroidota</taxon>
        <taxon>Bacteroidia</taxon>
        <taxon>Bacteroidales</taxon>
        <taxon>Candidatus Ordinivivax</taxon>
    </lineage>
</organism>
<dbReference type="PIRSF" id="PIRSF001467">
    <property type="entry name" value="Peptidylpro_ismrse"/>
    <property type="match status" value="1"/>
</dbReference>
<dbReference type="PANTHER" id="PTHR45625:SF4">
    <property type="entry name" value="PEPTIDYLPROLYL ISOMERASE DOMAIN AND WD REPEAT-CONTAINING PROTEIN 1"/>
    <property type="match status" value="1"/>
</dbReference>
<accession>A0A5M8P0R8</accession>
<reference evidence="7 8" key="1">
    <citation type="submission" date="2019-03" db="EMBL/GenBank/DDBJ databases">
        <title>Single cell metagenomics reveals metabolic interactions within the superorganism composed of flagellate Streblomastix strix and complex community of Bacteroidetes bacteria on its surface.</title>
        <authorList>
            <person name="Treitli S.C."/>
            <person name="Kolisko M."/>
            <person name="Husnik F."/>
            <person name="Keeling P."/>
            <person name="Hampl V."/>
        </authorList>
    </citation>
    <scope>NUCLEOTIDE SEQUENCE [LARGE SCALE GENOMIC DNA]</scope>
    <source>
        <strain evidence="7">St1</strain>
    </source>
</reference>
<dbReference type="Pfam" id="PF00160">
    <property type="entry name" value="Pro_isomerase"/>
    <property type="match status" value="1"/>
</dbReference>
<evidence type="ECO:0000259" key="6">
    <source>
        <dbReference type="PROSITE" id="PS50072"/>
    </source>
</evidence>
<dbReference type="CDD" id="cd00317">
    <property type="entry name" value="cyclophilin"/>
    <property type="match status" value="1"/>
</dbReference>
<evidence type="ECO:0000313" key="7">
    <source>
        <dbReference type="EMBL" id="KAA6302033.1"/>
    </source>
</evidence>
<evidence type="ECO:0000256" key="3">
    <source>
        <dbReference type="ARBA" id="ARBA00023110"/>
    </source>
</evidence>
<dbReference type="Gene3D" id="2.40.100.10">
    <property type="entry name" value="Cyclophilin-like"/>
    <property type="match status" value="1"/>
</dbReference>
<dbReference type="InterPro" id="IPR002130">
    <property type="entry name" value="Cyclophilin-type_PPIase_dom"/>
</dbReference>
<evidence type="ECO:0000256" key="4">
    <source>
        <dbReference type="ARBA" id="ARBA00023235"/>
    </source>
</evidence>
<dbReference type="InterPro" id="IPR020892">
    <property type="entry name" value="Cyclophilin-type_PPIase_CS"/>
</dbReference>
<dbReference type="SUPFAM" id="SSF50891">
    <property type="entry name" value="Cyclophilin-like"/>
    <property type="match status" value="1"/>
</dbReference>
<protein>
    <recommendedName>
        <fullName evidence="5">Peptidyl-prolyl cis-trans isomerase</fullName>
        <shortName evidence="5">PPIase</shortName>
        <ecNumber evidence="5">5.2.1.8</ecNumber>
    </recommendedName>
</protein>
<name>A0A5M8P0R8_9BACT</name>
<comment type="caution">
    <text evidence="7">The sequence shown here is derived from an EMBL/GenBank/DDBJ whole genome shotgun (WGS) entry which is preliminary data.</text>
</comment>
<evidence type="ECO:0000256" key="5">
    <source>
        <dbReference type="RuleBase" id="RU363019"/>
    </source>
</evidence>
<dbReference type="AlphaFoldDB" id="A0A5M8P0R8"/>
<dbReference type="GO" id="GO:0003755">
    <property type="term" value="F:peptidyl-prolyl cis-trans isomerase activity"/>
    <property type="evidence" value="ECO:0007669"/>
    <property type="project" value="UniProtKB-UniRule"/>
</dbReference>
<evidence type="ECO:0000313" key="8">
    <source>
        <dbReference type="Proteomes" id="UP000324575"/>
    </source>
</evidence>
<proteinExistence type="inferred from homology"/>
<dbReference type="Proteomes" id="UP000324575">
    <property type="component" value="Unassembled WGS sequence"/>
</dbReference>
<dbReference type="InterPro" id="IPR029000">
    <property type="entry name" value="Cyclophilin-like_dom_sf"/>
</dbReference>
<dbReference type="GO" id="GO:0006457">
    <property type="term" value="P:protein folding"/>
    <property type="evidence" value="ECO:0007669"/>
    <property type="project" value="InterPro"/>
</dbReference>
<dbReference type="EC" id="5.2.1.8" evidence="5"/>